<comment type="caution">
    <text evidence="1">The sequence shown here is derived from an EMBL/GenBank/DDBJ whole genome shotgun (WGS) entry which is preliminary data.</text>
</comment>
<accession>A0A375EB70</accession>
<organism evidence="1">
    <name type="scientific">Cupriavidus taiwanensis</name>
    <dbReference type="NCBI Taxonomy" id="164546"/>
    <lineage>
        <taxon>Bacteria</taxon>
        <taxon>Pseudomonadati</taxon>
        <taxon>Pseudomonadota</taxon>
        <taxon>Betaproteobacteria</taxon>
        <taxon>Burkholderiales</taxon>
        <taxon>Burkholderiaceae</taxon>
        <taxon>Cupriavidus</taxon>
    </lineage>
</organism>
<protein>
    <submittedName>
        <fullName evidence="1">Uncharacterized protein</fullName>
    </submittedName>
</protein>
<dbReference type="EMBL" id="OFTH01000048">
    <property type="protein sequence ID" value="SOZ73751.1"/>
    <property type="molecule type" value="Genomic_DNA"/>
</dbReference>
<proteinExistence type="predicted"/>
<name>A0A375EB70_9BURK</name>
<dbReference type="AlphaFoldDB" id="A0A375EB70"/>
<evidence type="ECO:0000313" key="1">
    <source>
        <dbReference type="EMBL" id="SOZ73751.1"/>
    </source>
</evidence>
<sequence length="22" mass="2485">MKDGYVRSIAEAAKVQAAVKYW</sequence>
<dbReference type="Proteomes" id="UP000256952">
    <property type="component" value="Chromosome CBM2613_b"/>
</dbReference>
<reference evidence="1" key="1">
    <citation type="submission" date="2018-01" db="EMBL/GenBank/DDBJ databases">
        <authorList>
            <person name="Clerissi C."/>
        </authorList>
    </citation>
    <scope>NUCLEOTIDE SEQUENCE</scope>
    <source>
        <strain evidence="1">Cupriavidus taiwanensis STM 8556</strain>
    </source>
</reference>
<gene>
    <name evidence="1" type="ORF">CBM2613_B60087</name>
</gene>